<gene>
    <name evidence="1" type="ORF">DEO72_LG8g2173</name>
</gene>
<keyword evidence="2" id="KW-1185">Reference proteome</keyword>
<name>A0A4D6MRJ8_VIGUN</name>
<organism evidence="1 2">
    <name type="scientific">Vigna unguiculata</name>
    <name type="common">Cowpea</name>
    <dbReference type="NCBI Taxonomy" id="3917"/>
    <lineage>
        <taxon>Eukaryota</taxon>
        <taxon>Viridiplantae</taxon>
        <taxon>Streptophyta</taxon>
        <taxon>Embryophyta</taxon>
        <taxon>Tracheophyta</taxon>
        <taxon>Spermatophyta</taxon>
        <taxon>Magnoliopsida</taxon>
        <taxon>eudicotyledons</taxon>
        <taxon>Gunneridae</taxon>
        <taxon>Pentapetalae</taxon>
        <taxon>rosids</taxon>
        <taxon>fabids</taxon>
        <taxon>Fabales</taxon>
        <taxon>Fabaceae</taxon>
        <taxon>Papilionoideae</taxon>
        <taxon>50 kb inversion clade</taxon>
        <taxon>NPAAA clade</taxon>
        <taxon>indigoferoid/millettioid clade</taxon>
        <taxon>Phaseoleae</taxon>
        <taxon>Vigna</taxon>
    </lineage>
</organism>
<reference evidence="1 2" key="1">
    <citation type="submission" date="2019-04" db="EMBL/GenBank/DDBJ databases">
        <title>An improved genome assembly and genetic linkage map for asparagus bean, Vigna unguiculata ssp. sesquipedialis.</title>
        <authorList>
            <person name="Xia Q."/>
            <person name="Zhang R."/>
            <person name="Dong Y."/>
        </authorList>
    </citation>
    <scope>NUCLEOTIDE SEQUENCE [LARGE SCALE GENOMIC DNA]</scope>
    <source>
        <tissue evidence="1">Leaf</tissue>
    </source>
</reference>
<evidence type="ECO:0000313" key="1">
    <source>
        <dbReference type="EMBL" id="QCE04140.1"/>
    </source>
</evidence>
<evidence type="ECO:0000313" key="2">
    <source>
        <dbReference type="Proteomes" id="UP000501690"/>
    </source>
</evidence>
<sequence length="118" mass="13213">MNLPAHTITCQTPSMNLPAHGTTSPYPYLHQSVQTIQQVTLAWARSFSLSDQTSLAQAKLPRLSKRAIKVMYEVSLRQAHLAWARPLFTQHNISRLGGKTVKHPCINPDFSLRQVPLA</sequence>
<dbReference type="AlphaFoldDB" id="A0A4D6MRJ8"/>
<proteinExistence type="predicted"/>
<dbReference type="Proteomes" id="UP000501690">
    <property type="component" value="Linkage Group LG8"/>
</dbReference>
<protein>
    <submittedName>
        <fullName evidence="1">Uncharacterized protein</fullName>
    </submittedName>
</protein>
<dbReference type="EMBL" id="CP039352">
    <property type="protein sequence ID" value="QCE04140.1"/>
    <property type="molecule type" value="Genomic_DNA"/>
</dbReference>
<accession>A0A4D6MRJ8</accession>